<dbReference type="GO" id="GO:0055086">
    <property type="term" value="P:nucleobase-containing small molecule metabolic process"/>
    <property type="evidence" value="ECO:0007669"/>
    <property type="project" value="UniProtKB-ARBA"/>
</dbReference>
<evidence type="ECO:0000313" key="18">
    <source>
        <dbReference type="Proteomes" id="UP000182703"/>
    </source>
</evidence>
<dbReference type="InterPro" id="IPR016192">
    <property type="entry name" value="APOBEC/CMP_deaminase_Zn-bd"/>
</dbReference>
<protein>
    <recommendedName>
        <fullName evidence="5 15">Cytidine deaminase</fullName>
        <ecNumber evidence="4 15">3.5.4.5</ecNumber>
    </recommendedName>
    <alternativeName>
        <fullName evidence="9 15">Cytidine aminohydrolase</fullName>
    </alternativeName>
</protein>
<evidence type="ECO:0000256" key="14">
    <source>
        <dbReference type="PIRSR" id="PIRSR606262-3"/>
    </source>
</evidence>
<dbReference type="GO" id="GO:0004126">
    <property type="term" value="F:cytidine deaminase activity"/>
    <property type="evidence" value="ECO:0007669"/>
    <property type="project" value="UniProtKB-UniRule"/>
</dbReference>
<accession>A0AAC9JR61</accession>
<organism evidence="17 18">
    <name type="scientific">Chelatococcus daeguensis</name>
    <dbReference type="NCBI Taxonomy" id="444444"/>
    <lineage>
        <taxon>Bacteria</taxon>
        <taxon>Pseudomonadati</taxon>
        <taxon>Pseudomonadota</taxon>
        <taxon>Alphaproteobacteria</taxon>
        <taxon>Hyphomicrobiales</taxon>
        <taxon>Chelatococcaceae</taxon>
        <taxon>Chelatococcus</taxon>
    </lineage>
</organism>
<evidence type="ECO:0000256" key="15">
    <source>
        <dbReference type="RuleBase" id="RU364006"/>
    </source>
</evidence>
<evidence type="ECO:0000259" key="16">
    <source>
        <dbReference type="PROSITE" id="PS51747"/>
    </source>
</evidence>
<dbReference type="EMBL" id="CP018095">
    <property type="protein sequence ID" value="APF38718.1"/>
    <property type="molecule type" value="Genomic_DNA"/>
</dbReference>
<feature type="binding site" evidence="14">
    <location>
        <position position="87"/>
    </location>
    <ligand>
        <name>Zn(2+)</name>
        <dbReference type="ChEBI" id="CHEBI:29105"/>
        <note>catalytic</note>
    </ligand>
</feature>
<feature type="domain" description="CMP/dCMP-type deaminase" evidence="16">
    <location>
        <begin position="2"/>
        <end position="129"/>
    </location>
</feature>
<evidence type="ECO:0000256" key="9">
    <source>
        <dbReference type="ARBA" id="ARBA00032005"/>
    </source>
</evidence>
<evidence type="ECO:0000256" key="1">
    <source>
        <dbReference type="ARBA" id="ARBA00001947"/>
    </source>
</evidence>
<evidence type="ECO:0000256" key="4">
    <source>
        <dbReference type="ARBA" id="ARBA00012783"/>
    </source>
</evidence>
<evidence type="ECO:0000256" key="7">
    <source>
        <dbReference type="ARBA" id="ARBA00022801"/>
    </source>
</evidence>
<evidence type="ECO:0000256" key="5">
    <source>
        <dbReference type="ARBA" id="ARBA00018266"/>
    </source>
</evidence>
<evidence type="ECO:0000256" key="13">
    <source>
        <dbReference type="PIRSR" id="PIRSR606262-2"/>
    </source>
</evidence>
<feature type="binding site" evidence="14">
    <location>
        <position position="54"/>
    </location>
    <ligand>
        <name>Zn(2+)</name>
        <dbReference type="ChEBI" id="CHEBI:29105"/>
        <note>catalytic</note>
    </ligand>
</feature>
<dbReference type="Gene3D" id="3.40.140.10">
    <property type="entry name" value="Cytidine Deaminase, domain 2"/>
    <property type="match status" value="1"/>
</dbReference>
<dbReference type="InterPro" id="IPR006262">
    <property type="entry name" value="Cyt_deam_tetra"/>
</dbReference>
<dbReference type="FunFam" id="3.40.140.10:FF:000008">
    <property type="entry name" value="Cytidine deaminase"/>
    <property type="match status" value="1"/>
</dbReference>
<dbReference type="PROSITE" id="PS00903">
    <property type="entry name" value="CYT_DCMP_DEAMINASES_1"/>
    <property type="match status" value="1"/>
</dbReference>
<comment type="catalytic activity">
    <reaction evidence="10 15">
        <text>2'-deoxycytidine + H2O + H(+) = 2'-deoxyuridine + NH4(+)</text>
        <dbReference type="Rhea" id="RHEA:13433"/>
        <dbReference type="ChEBI" id="CHEBI:15377"/>
        <dbReference type="ChEBI" id="CHEBI:15378"/>
        <dbReference type="ChEBI" id="CHEBI:15698"/>
        <dbReference type="ChEBI" id="CHEBI:16450"/>
        <dbReference type="ChEBI" id="CHEBI:28938"/>
        <dbReference type="EC" id="3.5.4.5"/>
    </reaction>
</comment>
<dbReference type="NCBIfam" id="NF004064">
    <property type="entry name" value="PRK05578.1"/>
    <property type="match status" value="1"/>
</dbReference>
<dbReference type="CDD" id="cd01283">
    <property type="entry name" value="cytidine_deaminase"/>
    <property type="match status" value="1"/>
</dbReference>
<keyword evidence="7 15" id="KW-0378">Hydrolase</keyword>
<reference evidence="17 18" key="1">
    <citation type="submission" date="2016-11" db="EMBL/GenBank/DDBJ databases">
        <title>Complete genome sequence of the aerobically denitrifying bacterium Chelatococcus daeguensis TAD1.</title>
        <authorList>
            <person name="Yang Y."/>
            <person name="Huang S."/>
            <person name="Lin E."/>
        </authorList>
    </citation>
    <scope>NUCLEOTIDE SEQUENCE [LARGE SCALE GENOMIC DNA]</scope>
    <source>
        <strain evidence="17 18">TAD1</strain>
    </source>
</reference>
<dbReference type="Proteomes" id="UP000182703">
    <property type="component" value="Chromosome"/>
</dbReference>
<dbReference type="KEGG" id="cdq:BOQ54_16470"/>
<evidence type="ECO:0000256" key="8">
    <source>
        <dbReference type="ARBA" id="ARBA00022833"/>
    </source>
</evidence>
<feature type="binding site" evidence="13">
    <location>
        <begin position="43"/>
        <end position="49"/>
    </location>
    <ligand>
        <name>substrate</name>
    </ligand>
</feature>
<comment type="function">
    <text evidence="2 15">This enzyme scavenges exogenous and endogenous cytidine and 2'-deoxycytidine for UMP synthesis.</text>
</comment>
<dbReference type="InterPro" id="IPR050202">
    <property type="entry name" value="Cyt/Deoxycyt_deaminase"/>
</dbReference>
<dbReference type="PANTHER" id="PTHR11644">
    <property type="entry name" value="CYTIDINE DEAMINASE"/>
    <property type="match status" value="1"/>
</dbReference>
<dbReference type="GO" id="GO:0042802">
    <property type="term" value="F:identical protein binding"/>
    <property type="evidence" value="ECO:0007669"/>
    <property type="project" value="UniProtKB-ARBA"/>
</dbReference>
<evidence type="ECO:0000256" key="2">
    <source>
        <dbReference type="ARBA" id="ARBA00003949"/>
    </source>
</evidence>
<evidence type="ECO:0000256" key="10">
    <source>
        <dbReference type="ARBA" id="ARBA00049252"/>
    </source>
</evidence>
<evidence type="ECO:0000256" key="12">
    <source>
        <dbReference type="PIRSR" id="PIRSR606262-1"/>
    </source>
</evidence>
<evidence type="ECO:0000256" key="3">
    <source>
        <dbReference type="ARBA" id="ARBA00006576"/>
    </source>
</evidence>
<dbReference type="RefSeq" id="WP_071924319.1">
    <property type="nucleotide sequence ID" value="NZ_CP018095.1"/>
</dbReference>
<comment type="similarity">
    <text evidence="3 15">Belongs to the cytidine and deoxycytidylate deaminase family.</text>
</comment>
<dbReference type="PANTHER" id="PTHR11644:SF2">
    <property type="entry name" value="CYTIDINE DEAMINASE"/>
    <property type="match status" value="1"/>
</dbReference>
<feature type="active site" description="Proton donor" evidence="12">
    <location>
        <position position="56"/>
    </location>
</feature>
<dbReference type="GO" id="GO:0005829">
    <property type="term" value="C:cytosol"/>
    <property type="evidence" value="ECO:0007669"/>
    <property type="project" value="TreeGrafter"/>
</dbReference>
<comment type="cofactor">
    <cofactor evidence="1 14 15">
        <name>Zn(2+)</name>
        <dbReference type="ChEBI" id="CHEBI:29105"/>
    </cofactor>
</comment>
<sequence length="135" mass="13929">MSLLDDLFRAARAAREKAYAPYSRFAVGAAVATPGGEIFAGCNVENASYPVGSCAEAGAIAAMIAAGGRRIAAALVVGEGTALVTPCGACRQRLREFAREDTPVHVCGPEGLRRSFTLGELLPLSFGPDNLTNDG</sequence>
<dbReference type="GO" id="GO:0008270">
    <property type="term" value="F:zinc ion binding"/>
    <property type="evidence" value="ECO:0007669"/>
    <property type="project" value="UniProtKB-UniRule"/>
</dbReference>
<dbReference type="InterPro" id="IPR002125">
    <property type="entry name" value="CMP_dCMP_dom"/>
</dbReference>
<dbReference type="PROSITE" id="PS51747">
    <property type="entry name" value="CYT_DCMP_DEAMINASES_2"/>
    <property type="match status" value="1"/>
</dbReference>
<keyword evidence="18" id="KW-1185">Reference proteome</keyword>
<keyword evidence="8 14" id="KW-0862">Zinc</keyword>
<keyword evidence="6 14" id="KW-0479">Metal-binding</keyword>
<dbReference type="Pfam" id="PF00383">
    <property type="entry name" value="dCMP_cyt_deam_1"/>
    <property type="match status" value="1"/>
</dbReference>
<proteinExistence type="inferred from homology"/>
<dbReference type="GO" id="GO:0072527">
    <property type="term" value="P:pyrimidine-containing compound metabolic process"/>
    <property type="evidence" value="ECO:0007669"/>
    <property type="project" value="UniProtKB-ARBA"/>
</dbReference>
<evidence type="ECO:0000256" key="11">
    <source>
        <dbReference type="ARBA" id="ARBA00049558"/>
    </source>
</evidence>
<gene>
    <name evidence="17" type="ORF">BOQ54_16470</name>
</gene>
<dbReference type="NCBIfam" id="TIGR01354">
    <property type="entry name" value="cyt_deam_tetra"/>
    <property type="match status" value="1"/>
</dbReference>
<evidence type="ECO:0000256" key="6">
    <source>
        <dbReference type="ARBA" id="ARBA00022723"/>
    </source>
</evidence>
<dbReference type="InterPro" id="IPR016193">
    <property type="entry name" value="Cytidine_deaminase-like"/>
</dbReference>
<evidence type="ECO:0000313" key="17">
    <source>
        <dbReference type="EMBL" id="APF38718.1"/>
    </source>
</evidence>
<dbReference type="EC" id="3.5.4.5" evidence="4 15"/>
<feature type="binding site" evidence="14">
    <location>
        <position position="90"/>
    </location>
    <ligand>
        <name>Zn(2+)</name>
        <dbReference type="ChEBI" id="CHEBI:29105"/>
        <note>catalytic</note>
    </ligand>
</feature>
<dbReference type="SUPFAM" id="SSF53927">
    <property type="entry name" value="Cytidine deaminase-like"/>
    <property type="match status" value="1"/>
</dbReference>
<dbReference type="AlphaFoldDB" id="A0AAC9JR61"/>
<comment type="catalytic activity">
    <reaction evidence="11 15">
        <text>cytidine + H2O + H(+) = uridine + NH4(+)</text>
        <dbReference type="Rhea" id="RHEA:16069"/>
        <dbReference type="ChEBI" id="CHEBI:15377"/>
        <dbReference type="ChEBI" id="CHEBI:15378"/>
        <dbReference type="ChEBI" id="CHEBI:16704"/>
        <dbReference type="ChEBI" id="CHEBI:17562"/>
        <dbReference type="ChEBI" id="CHEBI:28938"/>
        <dbReference type="EC" id="3.5.4.5"/>
    </reaction>
</comment>
<name>A0AAC9JR61_9HYPH</name>